<name>A0A9P1M7L1_9PEZI</name>
<keyword evidence="2" id="KW-1185">Reference proteome</keyword>
<dbReference type="AlphaFoldDB" id="A0A9P1M7L1"/>
<organism evidence="1 2">
    <name type="scientific">Parascedosporium putredinis</name>
    <dbReference type="NCBI Taxonomy" id="1442378"/>
    <lineage>
        <taxon>Eukaryota</taxon>
        <taxon>Fungi</taxon>
        <taxon>Dikarya</taxon>
        <taxon>Ascomycota</taxon>
        <taxon>Pezizomycotina</taxon>
        <taxon>Sordariomycetes</taxon>
        <taxon>Hypocreomycetidae</taxon>
        <taxon>Microascales</taxon>
        <taxon>Microascaceae</taxon>
        <taxon>Parascedosporium</taxon>
    </lineage>
</organism>
<dbReference type="EMBL" id="CALLCH030000007">
    <property type="protein sequence ID" value="CAI4213237.1"/>
    <property type="molecule type" value="Genomic_DNA"/>
</dbReference>
<evidence type="ECO:0000313" key="2">
    <source>
        <dbReference type="Proteomes" id="UP000838763"/>
    </source>
</evidence>
<dbReference type="Proteomes" id="UP000838763">
    <property type="component" value="Unassembled WGS sequence"/>
</dbReference>
<evidence type="ECO:0000313" key="1">
    <source>
        <dbReference type="EMBL" id="CAI4213237.1"/>
    </source>
</evidence>
<dbReference type="OrthoDB" id="5431298at2759"/>
<sequence length="196" mass="21169">MPSFTSVLTSHSTDCEAGLSYFKCGTNDGCFAKDPCTGPSDQTASSCNPNAKATHLEPSVIHDIFPTQPDLATGPATGVHLETYADKSQVEQVLAFTGIPKDAKSCSFNWKQGDRIERIFIAVSYNSVKPFDTAKAEFGGADFTNWDTLGDDTHGVGVVDCAESLYFKVALRNAKGETSIYLNQNESNGYYVSYTC</sequence>
<proteinExistence type="predicted"/>
<accession>A0A9P1M7L1</accession>
<comment type="caution">
    <text evidence="1">The sequence shown here is derived from an EMBL/GenBank/DDBJ whole genome shotgun (WGS) entry which is preliminary data.</text>
</comment>
<reference evidence="1" key="1">
    <citation type="submission" date="2022-11" db="EMBL/GenBank/DDBJ databases">
        <authorList>
            <person name="Scott C."/>
            <person name="Bruce N."/>
        </authorList>
    </citation>
    <scope>NUCLEOTIDE SEQUENCE</scope>
</reference>
<gene>
    <name evidence="1" type="ORF">PPNO1_LOCUS2986</name>
</gene>
<protein>
    <submittedName>
        <fullName evidence="1">Uncharacterized protein</fullName>
    </submittedName>
</protein>